<gene>
    <name evidence="1" type="ORF">HMPREF1981_00818</name>
</gene>
<dbReference type="HOGENOM" id="CLU_2987144_0_0_10"/>
<dbReference type="AlphaFoldDB" id="U2DY14"/>
<proteinExistence type="predicted"/>
<reference evidence="1 2" key="1">
    <citation type="submission" date="2013-08" db="EMBL/GenBank/DDBJ databases">
        <authorList>
            <person name="Weinstock G."/>
            <person name="Sodergren E."/>
            <person name="Wylie T."/>
            <person name="Fulton L."/>
            <person name="Fulton R."/>
            <person name="Fronick C."/>
            <person name="O'Laughlin M."/>
            <person name="Godfrey J."/>
            <person name="Miner T."/>
            <person name="Herter B."/>
            <person name="Appelbaum E."/>
            <person name="Cordes M."/>
            <person name="Lek S."/>
            <person name="Wollam A."/>
            <person name="Pepin K.H."/>
            <person name="Palsikar V.B."/>
            <person name="Mitreva M."/>
            <person name="Wilson R.K."/>
        </authorList>
    </citation>
    <scope>NUCLEOTIDE SEQUENCE [LARGE SCALE GENOMIC DNA]</scope>
    <source>
        <strain evidence="1 2">F0041</strain>
    </source>
</reference>
<protein>
    <submittedName>
        <fullName evidence="1">Uncharacterized protein</fullName>
    </submittedName>
</protein>
<evidence type="ECO:0000313" key="2">
    <source>
        <dbReference type="Proteomes" id="UP000016496"/>
    </source>
</evidence>
<sequence>MKTIIAKILELKSCIEPILYVFCSNWNKNARFLRFLLLFLHRVRKRRTSYKEFIQKR</sequence>
<name>U2DY14_9BACE</name>
<comment type="caution">
    <text evidence="1">The sequence shown here is derived from an EMBL/GenBank/DDBJ whole genome shotgun (WGS) entry which is preliminary data.</text>
</comment>
<accession>U2DY14</accession>
<evidence type="ECO:0000313" key="1">
    <source>
        <dbReference type="EMBL" id="ERI86587.1"/>
    </source>
</evidence>
<dbReference type="Proteomes" id="UP000016496">
    <property type="component" value="Unassembled WGS sequence"/>
</dbReference>
<dbReference type="EMBL" id="AWSV01000052">
    <property type="protein sequence ID" value="ERI86587.1"/>
    <property type="molecule type" value="Genomic_DNA"/>
</dbReference>
<organism evidence="1 2">
    <name type="scientific">Bacteroides pyogenes F0041</name>
    <dbReference type="NCBI Taxonomy" id="1321819"/>
    <lineage>
        <taxon>Bacteria</taxon>
        <taxon>Pseudomonadati</taxon>
        <taxon>Bacteroidota</taxon>
        <taxon>Bacteroidia</taxon>
        <taxon>Bacteroidales</taxon>
        <taxon>Bacteroidaceae</taxon>
        <taxon>Bacteroides</taxon>
    </lineage>
</organism>